<evidence type="ECO:0000313" key="3">
    <source>
        <dbReference type="Proteomes" id="UP000199497"/>
    </source>
</evidence>
<dbReference type="Proteomes" id="UP000199497">
    <property type="component" value="Unassembled WGS sequence"/>
</dbReference>
<protein>
    <submittedName>
        <fullName evidence="2">Uncharacterized protein</fullName>
    </submittedName>
</protein>
<dbReference type="EMBL" id="FNJR01000006">
    <property type="protein sequence ID" value="SDP62165.1"/>
    <property type="molecule type" value="Genomic_DNA"/>
</dbReference>
<sequence length="110" mass="12295">MAVASEGAVTAARAMRNMLHHLDSTGIAEMLAETFPWTDVLPEEDRHRFATEFTRAFETAAELERWNVLAQTIREWRATAAVHADPELHRALSEPLEEDHGAVPPPGTEH</sequence>
<proteinExistence type="predicted"/>
<dbReference type="InterPro" id="IPR046214">
    <property type="entry name" value="DUF6247"/>
</dbReference>
<organism evidence="2 3">
    <name type="scientific">Actinopolyspora xinjiangensis</name>
    <dbReference type="NCBI Taxonomy" id="405564"/>
    <lineage>
        <taxon>Bacteria</taxon>
        <taxon>Bacillati</taxon>
        <taxon>Actinomycetota</taxon>
        <taxon>Actinomycetes</taxon>
        <taxon>Actinopolysporales</taxon>
        <taxon>Actinopolysporaceae</taxon>
        <taxon>Actinopolyspora</taxon>
    </lineage>
</organism>
<dbReference type="STRING" id="405564.SAMN04487905_106104"/>
<evidence type="ECO:0000313" key="2">
    <source>
        <dbReference type="EMBL" id="SDP62165.1"/>
    </source>
</evidence>
<dbReference type="Pfam" id="PF19760">
    <property type="entry name" value="DUF6247"/>
    <property type="match status" value="1"/>
</dbReference>
<feature type="region of interest" description="Disordered" evidence="1">
    <location>
        <begin position="88"/>
        <end position="110"/>
    </location>
</feature>
<reference evidence="3" key="1">
    <citation type="submission" date="2016-10" db="EMBL/GenBank/DDBJ databases">
        <authorList>
            <person name="Varghese N."/>
            <person name="Submissions S."/>
        </authorList>
    </citation>
    <scope>NUCLEOTIDE SEQUENCE [LARGE SCALE GENOMIC DNA]</scope>
    <source>
        <strain evidence="3">DSM 46732</strain>
    </source>
</reference>
<evidence type="ECO:0000256" key="1">
    <source>
        <dbReference type="SAM" id="MobiDB-lite"/>
    </source>
</evidence>
<name>A0A1H0U856_9ACTN</name>
<dbReference type="AlphaFoldDB" id="A0A1H0U856"/>
<gene>
    <name evidence="2" type="ORF">SAMN04487905_106104</name>
</gene>
<keyword evidence="3" id="KW-1185">Reference proteome</keyword>
<accession>A0A1H0U856</accession>